<dbReference type="Gene3D" id="3.50.50.60">
    <property type="entry name" value="FAD/NAD(P)-binding domain"/>
    <property type="match status" value="2"/>
</dbReference>
<dbReference type="InterPro" id="IPR002938">
    <property type="entry name" value="FAD-bd"/>
</dbReference>
<dbReference type="AlphaFoldDB" id="A0AB39NYJ9"/>
<gene>
    <name evidence="5" type="ORF">AB5J56_01340</name>
</gene>
<dbReference type="RefSeq" id="WP_369229164.1">
    <property type="nucleotide sequence ID" value="NZ_CP163435.1"/>
</dbReference>
<name>A0AB39NYJ9_9ACTN</name>
<keyword evidence="3" id="KW-0274">FAD</keyword>
<evidence type="ECO:0000313" key="5">
    <source>
        <dbReference type="EMBL" id="XDQ23440.1"/>
    </source>
</evidence>
<dbReference type="EMBL" id="CP163435">
    <property type="protein sequence ID" value="XDQ23440.1"/>
    <property type="molecule type" value="Genomic_DNA"/>
</dbReference>
<keyword evidence="2" id="KW-0285">Flavoprotein</keyword>
<keyword evidence="5" id="KW-0503">Monooxygenase</keyword>
<evidence type="ECO:0000256" key="3">
    <source>
        <dbReference type="ARBA" id="ARBA00022827"/>
    </source>
</evidence>
<dbReference type="Pfam" id="PF21274">
    <property type="entry name" value="Rng_hyd_C"/>
    <property type="match status" value="1"/>
</dbReference>
<sequence>MEFIDTDVIVVGAGPTGLMLAGELRLNGVSVVVLEKLSQPIRESRALGFSARTIEEFAQRGLLERFGEVATIPVGHFGGVPLDYQVIEGGSYGARGIPQARTEAVLGGWAQELGADVRRGVEVTGLQTGGGDGDGGDGGGVVVTAVTADGELRLRARYVVGCDGSRSVVRTLAGIDFPGTEATIELRFADIAGVQLRPRFSGEAVPGGMVMVMPLGPDRSRVIYFDREQPLRTGPGPLTFEEVAASFKRLSGEDISAASPLWVSSSTDVSRQAAQYRKGPVLLAGDAAHIHLPIGAQGMSAGIQDAVNLGWKLALEVKGRAPEGLLDTYHSERHPVGARILTNTLAQRTLYLGGDTVAPLREVFGELVAGYDSVRRHLAGMVTGLDIRHDVGGAEHPLLGRRLPERELAVDGEKTSSTRLLRAGRAVLLDLSPRAGLAAAAAGWSDRVDTVAAEFDCDVPVDGILVRPDGYVAWVGPLGAGAEGLQAALTRWFGPAA</sequence>
<keyword evidence="5" id="KW-0560">Oxidoreductase</keyword>
<dbReference type="PANTHER" id="PTHR43004">
    <property type="entry name" value="TRK SYSTEM POTASSIUM UPTAKE PROTEIN"/>
    <property type="match status" value="1"/>
</dbReference>
<dbReference type="GO" id="GO:0071949">
    <property type="term" value="F:FAD binding"/>
    <property type="evidence" value="ECO:0007669"/>
    <property type="project" value="InterPro"/>
</dbReference>
<dbReference type="SUPFAM" id="SSF51905">
    <property type="entry name" value="FAD/NAD(P)-binding domain"/>
    <property type="match status" value="1"/>
</dbReference>
<dbReference type="PANTHER" id="PTHR43004:SF19">
    <property type="entry name" value="BINDING MONOOXYGENASE, PUTATIVE (JCVI)-RELATED"/>
    <property type="match status" value="1"/>
</dbReference>
<feature type="domain" description="FAD-binding" evidence="4">
    <location>
        <begin position="5"/>
        <end position="343"/>
    </location>
</feature>
<evidence type="ECO:0000256" key="1">
    <source>
        <dbReference type="ARBA" id="ARBA00001974"/>
    </source>
</evidence>
<evidence type="ECO:0000256" key="2">
    <source>
        <dbReference type="ARBA" id="ARBA00022630"/>
    </source>
</evidence>
<dbReference type="PRINTS" id="PR00420">
    <property type="entry name" value="RNGMNOXGNASE"/>
</dbReference>
<protein>
    <submittedName>
        <fullName evidence="5">FAD-dependent monooxygenase</fullName>
    </submittedName>
</protein>
<dbReference type="Gene3D" id="3.40.30.120">
    <property type="match status" value="1"/>
</dbReference>
<evidence type="ECO:0000259" key="4">
    <source>
        <dbReference type="Pfam" id="PF01494"/>
    </source>
</evidence>
<dbReference type="InterPro" id="IPR050641">
    <property type="entry name" value="RIFMO-like"/>
</dbReference>
<dbReference type="GO" id="GO:0016709">
    <property type="term" value="F:oxidoreductase activity, acting on paired donors, with incorporation or reduction of molecular oxygen, NAD(P)H as one donor, and incorporation of one atom of oxygen"/>
    <property type="evidence" value="ECO:0007669"/>
    <property type="project" value="UniProtKB-ARBA"/>
</dbReference>
<proteinExistence type="predicted"/>
<dbReference type="Gene3D" id="3.30.70.2450">
    <property type="match status" value="1"/>
</dbReference>
<organism evidence="5">
    <name type="scientific">Streptomyces sp. R21</name>
    <dbReference type="NCBI Taxonomy" id="3238627"/>
    <lineage>
        <taxon>Bacteria</taxon>
        <taxon>Bacillati</taxon>
        <taxon>Actinomycetota</taxon>
        <taxon>Actinomycetes</taxon>
        <taxon>Kitasatosporales</taxon>
        <taxon>Streptomycetaceae</taxon>
        <taxon>Streptomyces</taxon>
    </lineage>
</organism>
<dbReference type="Pfam" id="PF01494">
    <property type="entry name" value="FAD_binding_3"/>
    <property type="match status" value="1"/>
</dbReference>
<dbReference type="InterPro" id="IPR036188">
    <property type="entry name" value="FAD/NAD-bd_sf"/>
</dbReference>
<comment type="cofactor">
    <cofactor evidence="1">
        <name>FAD</name>
        <dbReference type="ChEBI" id="CHEBI:57692"/>
    </cofactor>
</comment>
<accession>A0AB39NYJ9</accession>
<reference evidence="5" key="1">
    <citation type="submission" date="2024-07" db="EMBL/GenBank/DDBJ databases">
        <authorList>
            <person name="Yu S.T."/>
        </authorList>
    </citation>
    <scope>NUCLEOTIDE SEQUENCE</scope>
    <source>
        <strain evidence="5">R21</strain>
    </source>
</reference>